<dbReference type="NCBIfam" id="TIGR03694">
    <property type="entry name" value="exosort_acyl"/>
    <property type="match status" value="1"/>
</dbReference>
<evidence type="ECO:0000256" key="3">
    <source>
        <dbReference type="ARBA" id="ARBA00022691"/>
    </source>
</evidence>
<dbReference type="EMBL" id="VLLN01000022">
    <property type="protein sequence ID" value="TWJ17330.1"/>
    <property type="molecule type" value="Genomic_DNA"/>
</dbReference>
<sequence>MYFDFMRISKDSPLIEDVYKLRYKVYCDEWGFERPEDHSGRREVDKYDPFSSHFGAIRKDSGQLIGTIRVIGFSDQGFPIEEHSTFSVDLSYLDRAKVGEISRLAVSKEYRRRLADKIMLDGQEYTPDLERRFQEERRRTDHDIVLGLYSCIYQECLETGLTHLYAVMADGLQFLLRRAGVLFQRIGPTVEYHGKRTPYLLTVDETMDHMAGKNPELYKLFLARAAERVSDGASGRSLRG</sequence>
<protein>
    <submittedName>
        <fullName evidence="5">N-acyl amino acid synthase of PEP-CTERM/exosortase system</fullName>
    </submittedName>
</protein>
<dbReference type="AlphaFoldDB" id="A0A562VHJ6"/>
<keyword evidence="2" id="KW-0808">Transferase</keyword>
<dbReference type="Proteomes" id="UP000319449">
    <property type="component" value="Unassembled WGS sequence"/>
</dbReference>
<dbReference type="Gene3D" id="3.40.630.30">
    <property type="match status" value="1"/>
</dbReference>
<dbReference type="InterPro" id="IPR022484">
    <property type="entry name" value="PEP-CTERM/exosrtase_acylTfrase"/>
</dbReference>
<proteinExistence type="predicted"/>
<keyword evidence="6" id="KW-1185">Reference proteome</keyword>
<dbReference type="GO" id="GO:0016740">
    <property type="term" value="F:transferase activity"/>
    <property type="evidence" value="ECO:0007669"/>
    <property type="project" value="UniProtKB-KW"/>
</dbReference>
<name>A0A562VHJ6_9BACT</name>
<evidence type="ECO:0000256" key="4">
    <source>
        <dbReference type="ARBA" id="ARBA00022929"/>
    </source>
</evidence>
<keyword evidence="4" id="KW-0071">Autoinducer synthesis</keyword>
<organism evidence="5 6">
    <name type="scientific">Geobacter argillaceus</name>
    <dbReference type="NCBI Taxonomy" id="345631"/>
    <lineage>
        <taxon>Bacteria</taxon>
        <taxon>Pseudomonadati</taxon>
        <taxon>Thermodesulfobacteriota</taxon>
        <taxon>Desulfuromonadia</taxon>
        <taxon>Geobacterales</taxon>
        <taxon>Geobacteraceae</taxon>
        <taxon>Geobacter</taxon>
    </lineage>
</organism>
<evidence type="ECO:0000313" key="6">
    <source>
        <dbReference type="Proteomes" id="UP000319449"/>
    </source>
</evidence>
<comment type="caution">
    <text evidence="5">The sequence shown here is derived from an EMBL/GenBank/DDBJ whole genome shotgun (WGS) entry which is preliminary data.</text>
</comment>
<dbReference type="PANTHER" id="PTHR39322:SF1">
    <property type="entry name" value="ISOVALERYL-HOMOSERINE LACTONE SYNTHASE"/>
    <property type="match status" value="1"/>
</dbReference>
<evidence type="ECO:0000256" key="2">
    <source>
        <dbReference type="ARBA" id="ARBA00022679"/>
    </source>
</evidence>
<evidence type="ECO:0000313" key="5">
    <source>
        <dbReference type="EMBL" id="TWJ17330.1"/>
    </source>
</evidence>
<evidence type="ECO:0000256" key="1">
    <source>
        <dbReference type="ARBA" id="ARBA00022654"/>
    </source>
</evidence>
<reference evidence="5 6" key="1">
    <citation type="submission" date="2019-07" db="EMBL/GenBank/DDBJ databases">
        <title>Genomic Encyclopedia of Archaeal and Bacterial Type Strains, Phase II (KMG-II): from individual species to whole genera.</title>
        <authorList>
            <person name="Goeker M."/>
        </authorList>
    </citation>
    <scope>NUCLEOTIDE SEQUENCE [LARGE SCALE GENOMIC DNA]</scope>
    <source>
        <strain evidence="5 6">ATCC BAA-1139</strain>
    </source>
</reference>
<dbReference type="InterPro" id="IPR001690">
    <property type="entry name" value="Autoind_synthase"/>
</dbReference>
<dbReference type="GO" id="GO:0007165">
    <property type="term" value="P:signal transduction"/>
    <property type="evidence" value="ECO:0007669"/>
    <property type="project" value="TreeGrafter"/>
</dbReference>
<keyword evidence="3" id="KW-0949">S-adenosyl-L-methionine</keyword>
<dbReference type="Pfam" id="PF13444">
    <property type="entry name" value="Acetyltransf_5"/>
    <property type="match status" value="1"/>
</dbReference>
<accession>A0A562VHJ6</accession>
<dbReference type="SUPFAM" id="SSF55729">
    <property type="entry name" value="Acyl-CoA N-acyltransferases (Nat)"/>
    <property type="match status" value="1"/>
</dbReference>
<dbReference type="InterPro" id="IPR016181">
    <property type="entry name" value="Acyl_CoA_acyltransferase"/>
</dbReference>
<dbReference type="PANTHER" id="PTHR39322">
    <property type="entry name" value="ACYL-HOMOSERINE-LACTONE SYNTHASE"/>
    <property type="match status" value="1"/>
</dbReference>
<dbReference type="GO" id="GO:0009372">
    <property type="term" value="P:quorum sensing"/>
    <property type="evidence" value="ECO:0007669"/>
    <property type="project" value="UniProtKB-KW"/>
</dbReference>
<gene>
    <name evidence="5" type="ORF">JN12_03106</name>
</gene>
<dbReference type="RefSeq" id="WP_170241953.1">
    <property type="nucleotide sequence ID" value="NZ_VLLN01000022.1"/>
</dbReference>
<keyword evidence="1" id="KW-0673">Quorum sensing</keyword>